<dbReference type="AlphaFoldDB" id="A0A4Y2RG36"/>
<accession>A0A4Y2RG36</accession>
<dbReference type="Proteomes" id="UP000499080">
    <property type="component" value="Unassembled WGS sequence"/>
</dbReference>
<evidence type="ECO:0000313" key="2">
    <source>
        <dbReference type="Proteomes" id="UP000499080"/>
    </source>
</evidence>
<sequence>MKFIQLLLHEHEFSGPYPTFFRKLKYCGQMSSRAPELTPPLRASSFCQKERTLTFGRLNVSQALIDRSSAVESNPKSTVFCRLD</sequence>
<keyword evidence="2" id="KW-1185">Reference proteome</keyword>
<evidence type="ECO:0000313" key="1">
    <source>
        <dbReference type="EMBL" id="GBN74376.1"/>
    </source>
</evidence>
<protein>
    <submittedName>
        <fullName evidence="1">Uncharacterized protein</fullName>
    </submittedName>
</protein>
<organism evidence="1 2">
    <name type="scientific">Araneus ventricosus</name>
    <name type="common">Orbweaver spider</name>
    <name type="synonym">Epeira ventricosa</name>
    <dbReference type="NCBI Taxonomy" id="182803"/>
    <lineage>
        <taxon>Eukaryota</taxon>
        <taxon>Metazoa</taxon>
        <taxon>Ecdysozoa</taxon>
        <taxon>Arthropoda</taxon>
        <taxon>Chelicerata</taxon>
        <taxon>Arachnida</taxon>
        <taxon>Araneae</taxon>
        <taxon>Araneomorphae</taxon>
        <taxon>Entelegynae</taxon>
        <taxon>Araneoidea</taxon>
        <taxon>Araneidae</taxon>
        <taxon>Araneus</taxon>
    </lineage>
</organism>
<gene>
    <name evidence="1" type="ORF">AVEN_73751_1</name>
</gene>
<comment type="caution">
    <text evidence="1">The sequence shown here is derived from an EMBL/GenBank/DDBJ whole genome shotgun (WGS) entry which is preliminary data.</text>
</comment>
<proteinExistence type="predicted"/>
<dbReference type="EMBL" id="BGPR01016869">
    <property type="protein sequence ID" value="GBN74376.1"/>
    <property type="molecule type" value="Genomic_DNA"/>
</dbReference>
<reference evidence="1 2" key="1">
    <citation type="journal article" date="2019" name="Sci. Rep.">
        <title>Orb-weaving spider Araneus ventricosus genome elucidates the spidroin gene catalogue.</title>
        <authorList>
            <person name="Kono N."/>
            <person name="Nakamura H."/>
            <person name="Ohtoshi R."/>
            <person name="Moran D.A.P."/>
            <person name="Shinohara A."/>
            <person name="Yoshida Y."/>
            <person name="Fujiwara M."/>
            <person name="Mori M."/>
            <person name="Tomita M."/>
            <person name="Arakawa K."/>
        </authorList>
    </citation>
    <scope>NUCLEOTIDE SEQUENCE [LARGE SCALE GENOMIC DNA]</scope>
</reference>
<name>A0A4Y2RG36_ARAVE</name>